<dbReference type="Proteomes" id="UP000249390">
    <property type="component" value="Unassembled WGS sequence"/>
</dbReference>
<accession>A0A328DAD8</accession>
<comment type="caution">
    <text evidence="1">The sequence shown here is derived from an EMBL/GenBank/DDBJ whole genome shotgun (WGS) entry which is preliminary data.</text>
</comment>
<evidence type="ECO:0000313" key="1">
    <source>
        <dbReference type="EMBL" id="RAL41289.1"/>
    </source>
</evidence>
<reference evidence="1 2" key="1">
    <citation type="submission" date="2018-06" db="EMBL/GenBank/DDBJ databases">
        <title>The Genome of Cuscuta australis (Dodder) Provides Insight into the Evolution of Plant Parasitism.</title>
        <authorList>
            <person name="Liu H."/>
        </authorList>
    </citation>
    <scope>NUCLEOTIDE SEQUENCE [LARGE SCALE GENOMIC DNA]</scope>
    <source>
        <strain evidence="2">cv. Yunnan</strain>
        <tissue evidence="1">Vines</tissue>
    </source>
</reference>
<dbReference type="EMBL" id="NQVE01000188">
    <property type="protein sequence ID" value="RAL41289.1"/>
    <property type="molecule type" value="Genomic_DNA"/>
</dbReference>
<proteinExistence type="predicted"/>
<dbReference type="PANTHER" id="PTHR34286">
    <property type="entry name" value="TRANSMEMBRANE PROTEIN"/>
    <property type="match status" value="1"/>
</dbReference>
<name>A0A328DAD8_9ASTE</name>
<protein>
    <submittedName>
        <fullName evidence="1">Uncharacterized protein</fullName>
    </submittedName>
</protein>
<keyword evidence="2" id="KW-1185">Reference proteome</keyword>
<evidence type="ECO:0000313" key="2">
    <source>
        <dbReference type="Proteomes" id="UP000249390"/>
    </source>
</evidence>
<dbReference type="AlphaFoldDB" id="A0A328DAD8"/>
<gene>
    <name evidence="1" type="ORF">DM860_010083</name>
</gene>
<organism evidence="1 2">
    <name type="scientific">Cuscuta australis</name>
    <dbReference type="NCBI Taxonomy" id="267555"/>
    <lineage>
        <taxon>Eukaryota</taxon>
        <taxon>Viridiplantae</taxon>
        <taxon>Streptophyta</taxon>
        <taxon>Embryophyta</taxon>
        <taxon>Tracheophyta</taxon>
        <taxon>Spermatophyta</taxon>
        <taxon>Magnoliopsida</taxon>
        <taxon>eudicotyledons</taxon>
        <taxon>Gunneridae</taxon>
        <taxon>Pentapetalae</taxon>
        <taxon>asterids</taxon>
        <taxon>lamiids</taxon>
        <taxon>Solanales</taxon>
        <taxon>Convolvulaceae</taxon>
        <taxon>Cuscuteae</taxon>
        <taxon>Cuscuta</taxon>
        <taxon>Cuscuta subgen. Grammica</taxon>
        <taxon>Cuscuta sect. Cleistogrammica</taxon>
    </lineage>
</organism>
<sequence>MGGGGGDHGHHHADAAGDFRSKVWTMTGGPNCRPVHWKRNTAIAMAGIVLVCIPIAMKSAQLENIGFPSMFRTYPSLVSQFSFRFEVNGHLPIEWYKLPIAGWEVDFQTRKESTLNDLQRSWLPIDGLPLPSLGSHRWDRFPIAGQGAAYPSMGRSSHRWVGGLDRNPWFLP</sequence>
<dbReference type="PANTHER" id="PTHR34286:SF1">
    <property type="entry name" value="TRANSMEMBRANE PROTEIN"/>
    <property type="match status" value="1"/>
</dbReference>